<dbReference type="SUPFAM" id="SSF52540">
    <property type="entry name" value="P-loop containing nucleoside triphosphate hydrolases"/>
    <property type="match status" value="1"/>
</dbReference>
<evidence type="ECO:0000256" key="2">
    <source>
        <dbReference type="ARBA" id="ARBA00022448"/>
    </source>
</evidence>
<dbReference type="GO" id="GO:0016887">
    <property type="term" value="F:ATP hydrolysis activity"/>
    <property type="evidence" value="ECO:0007669"/>
    <property type="project" value="InterPro"/>
</dbReference>
<dbReference type="SMART" id="SM00382">
    <property type="entry name" value="AAA"/>
    <property type="match status" value="1"/>
</dbReference>
<keyword evidence="2" id="KW-0813">Transport</keyword>
<comment type="caution">
    <text evidence="6">The sequence shown here is derived from an EMBL/GenBank/DDBJ whole genome shotgun (WGS) entry which is preliminary data.</text>
</comment>
<dbReference type="EMBL" id="ASVY01000002">
    <property type="protein sequence ID" value="EOT61874.1"/>
    <property type="molecule type" value="Genomic_DNA"/>
</dbReference>
<evidence type="ECO:0000313" key="9">
    <source>
        <dbReference type="Proteomes" id="UP000014197"/>
    </source>
</evidence>
<evidence type="ECO:0000313" key="8">
    <source>
        <dbReference type="Proteomes" id="UP000013858"/>
    </source>
</evidence>
<evidence type="ECO:0000313" key="6">
    <source>
        <dbReference type="EMBL" id="EOH92189.1"/>
    </source>
</evidence>
<dbReference type="PANTHER" id="PTHR42734">
    <property type="entry name" value="METAL TRANSPORT SYSTEM ATP-BINDING PROTEIN TM_0124-RELATED"/>
    <property type="match status" value="1"/>
</dbReference>
<dbReference type="AlphaFoldDB" id="R2SVT8"/>
<feature type="domain" description="ABC transporter" evidence="5">
    <location>
        <begin position="2"/>
        <end position="237"/>
    </location>
</feature>
<evidence type="ECO:0000259" key="5">
    <source>
        <dbReference type="PROSITE" id="PS50893"/>
    </source>
</evidence>
<keyword evidence="4" id="KW-0067">ATP-binding</keyword>
<sequence length="264" mass="29890">MLEVIDLAFAYRKQNILKNISFKLEYGQSVCLLGKNGVGKSTLFKCLLGVLNPNIGSIKINGRLITECKRNELAQLISYIPQKQRGVFHFTVFEMVLMGTTARLKKYQQPGQAENELAESALTILNISHLKNRTYSEISGGEQQLVIIARSVAQQSKIIIMDEPCANLDYGNQIMVLEMIQKLAEQGYLIIQSTHDPNHALQYADYVLVLHEGQLMQGTPKNILTSRQLEAMYHVPITVHELTAYEQRICLPTKKLLNRKDETK</sequence>
<accession>R2SVT8</accession>
<keyword evidence="3" id="KW-0547">Nucleotide-binding</keyword>
<dbReference type="PROSITE" id="PS50893">
    <property type="entry name" value="ABC_TRANSPORTER_2"/>
    <property type="match status" value="1"/>
</dbReference>
<dbReference type="GO" id="GO:0005524">
    <property type="term" value="F:ATP binding"/>
    <property type="evidence" value="ECO:0007669"/>
    <property type="project" value="UniProtKB-KW"/>
</dbReference>
<dbReference type="FunFam" id="3.40.50.300:FF:000134">
    <property type="entry name" value="Iron-enterobactin ABC transporter ATP-binding protein"/>
    <property type="match status" value="1"/>
</dbReference>
<organism evidence="6 8">
    <name type="scientific">Enterococcus haemoperoxidus ATCC BAA-382</name>
    <dbReference type="NCBI Taxonomy" id="1158608"/>
    <lineage>
        <taxon>Bacteria</taxon>
        <taxon>Bacillati</taxon>
        <taxon>Bacillota</taxon>
        <taxon>Bacilli</taxon>
        <taxon>Lactobacillales</taxon>
        <taxon>Enterococcaceae</taxon>
        <taxon>Enterococcus</taxon>
    </lineage>
</organism>
<evidence type="ECO:0000313" key="7">
    <source>
        <dbReference type="EMBL" id="EOT61874.1"/>
    </source>
</evidence>
<proteinExistence type="inferred from homology"/>
<dbReference type="PATRIC" id="fig|1158608.3.peg.3107"/>
<dbReference type="OrthoDB" id="9806726at2"/>
<reference evidence="7 9" key="2">
    <citation type="submission" date="2013-03" db="EMBL/GenBank/DDBJ databases">
        <title>The Genome Sequence of Enterococcus haemoperoxidus BAA-382 (PacBio/Illumina hybrid assembly).</title>
        <authorList>
            <consortium name="The Broad Institute Genomics Platform"/>
            <consortium name="The Broad Institute Genome Sequencing Center for Infectious Disease"/>
            <person name="Earl A."/>
            <person name="Russ C."/>
            <person name="Gilmore M."/>
            <person name="Surin D."/>
            <person name="Walker B."/>
            <person name="Young S."/>
            <person name="Zeng Q."/>
            <person name="Gargeya S."/>
            <person name="Fitzgerald M."/>
            <person name="Haas B."/>
            <person name="Abouelleil A."/>
            <person name="Allen A.W."/>
            <person name="Alvarado L."/>
            <person name="Arachchi H.M."/>
            <person name="Berlin A.M."/>
            <person name="Chapman S.B."/>
            <person name="Gainer-Dewar J."/>
            <person name="Goldberg J."/>
            <person name="Griggs A."/>
            <person name="Gujja S."/>
            <person name="Hansen M."/>
            <person name="Howarth C."/>
            <person name="Imamovic A."/>
            <person name="Ireland A."/>
            <person name="Larimer J."/>
            <person name="McCowan C."/>
            <person name="Murphy C."/>
            <person name="Pearson M."/>
            <person name="Poon T.W."/>
            <person name="Priest M."/>
            <person name="Roberts A."/>
            <person name="Saif S."/>
            <person name="Shea T."/>
            <person name="Sisk P."/>
            <person name="Sykes S."/>
            <person name="Wortman J."/>
            <person name="Nusbaum C."/>
            <person name="Birren B."/>
        </authorList>
    </citation>
    <scope>NUCLEOTIDE SEQUENCE [LARGE SCALE GENOMIC DNA]</scope>
    <source>
        <strain evidence="7 9">ATCC BAA-382</strain>
    </source>
</reference>
<dbReference type="CDD" id="cd03214">
    <property type="entry name" value="ABC_Iron-Siderophores_B12_Hemin"/>
    <property type="match status" value="1"/>
</dbReference>
<dbReference type="Proteomes" id="UP000013858">
    <property type="component" value="Unassembled WGS sequence"/>
</dbReference>
<keyword evidence="9" id="KW-1185">Reference proteome</keyword>
<dbReference type="InterPro" id="IPR027417">
    <property type="entry name" value="P-loop_NTPase"/>
</dbReference>
<protein>
    <recommendedName>
        <fullName evidence="5">ABC transporter domain-containing protein</fullName>
    </recommendedName>
</protein>
<dbReference type="PANTHER" id="PTHR42734:SF6">
    <property type="entry name" value="MOLYBDATE IMPORT ATP-BINDING PROTEIN MOLC"/>
    <property type="match status" value="1"/>
</dbReference>
<name>R2SVT8_9ENTE</name>
<gene>
    <name evidence="7" type="ORF">I583_00856</name>
    <name evidence="6" type="ORF">UAW_03173</name>
</gene>
<dbReference type="STRING" id="155618.RV06_GL003169"/>
<dbReference type="EMBL" id="AJAR01000031">
    <property type="protein sequence ID" value="EOH92189.1"/>
    <property type="molecule type" value="Genomic_DNA"/>
</dbReference>
<dbReference type="RefSeq" id="WP_010763329.1">
    <property type="nucleotide sequence ID" value="NZ_KB946316.1"/>
</dbReference>
<dbReference type="eggNOG" id="COG1120">
    <property type="taxonomic scope" value="Bacteria"/>
</dbReference>
<dbReference type="Pfam" id="PF00005">
    <property type="entry name" value="ABC_tran"/>
    <property type="match status" value="1"/>
</dbReference>
<dbReference type="PROSITE" id="PS00211">
    <property type="entry name" value="ABC_TRANSPORTER_1"/>
    <property type="match status" value="1"/>
</dbReference>
<evidence type="ECO:0000256" key="1">
    <source>
        <dbReference type="ARBA" id="ARBA00005417"/>
    </source>
</evidence>
<dbReference type="InterPro" id="IPR003439">
    <property type="entry name" value="ABC_transporter-like_ATP-bd"/>
</dbReference>
<evidence type="ECO:0000256" key="4">
    <source>
        <dbReference type="ARBA" id="ARBA00022840"/>
    </source>
</evidence>
<dbReference type="Gene3D" id="3.40.50.300">
    <property type="entry name" value="P-loop containing nucleotide triphosphate hydrolases"/>
    <property type="match status" value="1"/>
</dbReference>
<dbReference type="InterPro" id="IPR003593">
    <property type="entry name" value="AAA+_ATPase"/>
</dbReference>
<dbReference type="InterPro" id="IPR017871">
    <property type="entry name" value="ABC_transporter-like_CS"/>
</dbReference>
<comment type="similarity">
    <text evidence="1">Belongs to the ABC transporter superfamily.</text>
</comment>
<dbReference type="InterPro" id="IPR050153">
    <property type="entry name" value="Metal_Ion_Import_ABC"/>
</dbReference>
<dbReference type="Proteomes" id="UP000014197">
    <property type="component" value="Unassembled WGS sequence"/>
</dbReference>
<evidence type="ECO:0000256" key="3">
    <source>
        <dbReference type="ARBA" id="ARBA00022741"/>
    </source>
</evidence>
<reference evidence="6 8" key="1">
    <citation type="submission" date="2013-02" db="EMBL/GenBank/DDBJ databases">
        <title>The Genome Sequence of Enterococcus haemoperoxidus BAA-382.</title>
        <authorList>
            <consortium name="The Broad Institute Genome Sequencing Platform"/>
            <consortium name="The Broad Institute Genome Sequencing Center for Infectious Disease"/>
            <person name="Earl A.M."/>
            <person name="Gilmore M.S."/>
            <person name="Lebreton F."/>
            <person name="Walker B."/>
            <person name="Young S.K."/>
            <person name="Zeng Q."/>
            <person name="Gargeya S."/>
            <person name="Fitzgerald M."/>
            <person name="Haas B."/>
            <person name="Abouelleil A."/>
            <person name="Alvarado L."/>
            <person name="Arachchi H.M."/>
            <person name="Berlin A.M."/>
            <person name="Chapman S.B."/>
            <person name="Dewar J."/>
            <person name="Goldberg J."/>
            <person name="Griggs A."/>
            <person name="Gujja S."/>
            <person name="Hansen M."/>
            <person name="Howarth C."/>
            <person name="Imamovic A."/>
            <person name="Larimer J."/>
            <person name="McCowan C."/>
            <person name="Murphy C."/>
            <person name="Neiman D."/>
            <person name="Pearson M."/>
            <person name="Priest M."/>
            <person name="Roberts A."/>
            <person name="Saif S."/>
            <person name="Shea T."/>
            <person name="Sisk P."/>
            <person name="Sykes S."/>
            <person name="Wortman J."/>
            <person name="Nusbaum C."/>
            <person name="Birren B."/>
        </authorList>
    </citation>
    <scope>NUCLEOTIDE SEQUENCE [LARGE SCALE GENOMIC DNA]</scope>
    <source>
        <strain evidence="6 8">ATCC BAA-382</strain>
    </source>
</reference>